<dbReference type="Gene3D" id="3.40.1440.10">
    <property type="entry name" value="GIY-YIG endonuclease"/>
    <property type="match status" value="1"/>
</dbReference>
<evidence type="ECO:0000313" key="1">
    <source>
        <dbReference type="EMBL" id="OCT88316.1"/>
    </source>
</evidence>
<accession>A0A974DC84</accession>
<dbReference type="InterPro" id="IPR035901">
    <property type="entry name" value="GIY-YIG_endonuc_sf"/>
</dbReference>
<reference evidence="2" key="1">
    <citation type="journal article" date="2016" name="Nature">
        <title>Genome evolution in the allotetraploid frog Xenopus laevis.</title>
        <authorList>
            <person name="Session A.M."/>
            <person name="Uno Y."/>
            <person name="Kwon T."/>
            <person name="Chapman J.A."/>
            <person name="Toyoda A."/>
            <person name="Takahashi S."/>
            <person name="Fukui A."/>
            <person name="Hikosaka A."/>
            <person name="Suzuki A."/>
            <person name="Kondo M."/>
            <person name="van Heeringen S.J."/>
            <person name="Quigley I."/>
            <person name="Heinz S."/>
            <person name="Ogino H."/>
            <person name="Ochi H."/>
            <person name="Hellsten U."/>
            <person name="Lyons J.B."/>
            <person name="Simakov O."/>
            <person name="Putnam N."/>
            <person name="Stites J."/>
            <person name="Kuroki Y."/>
            <person name="Tanaka T."/>
            <person name="Michiue T."/>
            <person name="Watanabe M."/>
            <person name="Bogdanovic O."/>
            <person name="Lister R."/>
            <person name="Georgiou G."/>
            <person name="Paranjpe S.S."/>
            <person name="van Kruijsbergen I."/>
            <person name="Shu S."/>
            <person name="Carlson J."/>
            <person name="Kinoshita T."/>
            <person name="Ohta Y."/>
            <person name="Mawaribuchi S."/>
            <person name="Jenkins J."/>
            <person name="Grimwood J."/>
            <person name="Schmutz J."/>
            <person name="Mitros T."/>
            <person name="Mozaffari S.V."/>
            <person name="Suzuki Y."/>
            <person name="Haramoto Y."/>
            <person name="Yamamoto T.S."/>
            <person name="Takagi C."/>
            <person name="Heald R."/>
            <person name="Miller K."/>
            <person name="Haudenschild C."/>
            <person name="Kitzman J."/>
            <person name="Nakayama T."/>
            <person name="Izutsu Y."/>
            <person name="Robert J."/>
            <person name="Fortriede J."/>
            <person name="Burns K."/>
            <person name="Lotay V."/>
            <person name="Karimi K."/>
            <person name="Yasuoka Y."/>
            <person name="Dichmann D.S."/>
            <person name="Flajnik M.F."/>
            <person name="Houston D.W."/>
            <person name="Shendure J."/>
            <person name="DuPasquier L."/>
            <person name="Vize P.D."/>
            <person name="Zorn A.M."/>
            <person name="Ito M."/>
            <person name="Marcotte E.M."/>
            <person name="Wallingford J.B."/>
            <person name="Ito Y."/>
            <person name="Asashima M."/>
            <person name="Ueno N."/>
            <person name="Matsuda Y."/>
            <person name="Veenstra G.J."/>
            <person name="Fujiyama A."/>
            <person name="Harland R.M."/>
            <person name="Taira M."/>
            <person name="Rokhsar D.S."/>
        </authorList>
    </citation>
    <scope>NUCLEOTIDE SEQUENCE [LARGE SCALE GENOMIC DNA]</scope>
    <source>
        <strain evidence="2">J</strain>
    </source>
</reference>
<dbReference type="AlphaFoldDB" id="A0A974DC84"/>
<evidence type="ECO:0008006" key="3">
    <source>
        <dbReference type="Google" id="ProtNLM"/>
    </source>
</evidence>
<name>A0A974DC84_XENLA</name>
<protein>
    <recommendedName>
        <fullName evidence="3">GIY-YIG domain-containing protein</fullName>
    </recommendedName>
</protein>
<sequence length="130" mass="14846">MLPNKKEDRNWLNTVGTYKCEIQSTTTGKIYKCTTYANCRTSNVVYLATCRCGKQYVGKTTRWLKDRILEHLACINRLDASSAIAEHAIQEHGANEYFVSFQAIETVKLGKRKVTPKGLNRESDIKYFMG</sequence>
<dbReference type="SUPFAM" id="SSF82771">
    <property type="entry name" value="GIY-YIG endonuclease"/>
    <property type="match status" value="1"/>
</dbReference>
<gene>
    <name evidence="1" type="ORF">XELAEV_18016950mg</name>
</gene>
<organism evidence="1 2">
    <name type="scientific">Xenopus laevis</name>
    <name type="common">African clawed frog</name>
    <dbReference type="NCBI Taxonomy" id="8355"/>
    <lineage>
        <taxon>Eukaryota</taxon>
        <taxon>Metazoa</taxon>
        <taxon>Chordata</taxon>
        <taxon>Craniata</taxon>
        <taxon>Vertebrata</taxon>
        <taxon>Euteleostomi</taxon>
        <taxon>Amphibia</taxon>
        <taxon>Batrachia</taxon>
        <taxon>Anura</taxon>
        <taxon>Pipoidea</taxon>
        <taxon>Pipidae</taxon>
        <taxon>Xenopodinae</taxon>
        <taxon>Xenopus</taxon>
        <taxon>Xenopus</taxon>
    </lineage>
</organism>
<evidence type="ECO:0000313" key="2">
    <source>
        <dbReference type="Proteomes" id="UP000694892"/>
    </source>
</evidence>
<dbReference type="EMBL" id="CM004470">
    <property type="protein sequence ID" value="OCT88316.1"/>
    <property type="molecule type" value="Genomic_DNA"/>
</dbReference>
<dbReference type="Proteomes" id="UP000694892">
    <property type="component" value="Chromosome 3L"/>
</dbReference>
<proteinExistence type="predicted"/>